<name>A0ABR3JNT8_9AGAR</name>
<dbReference type="InterPro" id="IPR048958">
    <property type="entry name" value="Polysacc_lyase_14"/>
</dbReference>
<keyword evidence="3" id="KW-1185">Reference proteome</keyword>
<reference evidence="3" key="1">
    <citation type="submission" date="2024-06" db="EMBL/GenBank/DDBJ databases">
        <title>Multi-omics analyses provide insights into the biosynthesis of the anticancer antibiotic pleurotin in Hohenbuehelia grisea.</title>
        <authorList>
            <person name="Weaver J.A."/>
            <person name="Alberti F."/>
        </authorList>
    </citation>
    <scope>NUCLEOTIDE SEQUENCE [LARGE SCALE GENOMIC DNA]</scope>
    <source>
        <strain evidence="3">T-177</strain>
    </source>
</reference>
<organism evidence="2 3">
    <name type="scientific">Hohenbuehelia grisea</name>
    <dbReference type="NCBI Taxonomy" id="104357"/>
    <lineage>
        <taxon>Eukaryota</taxon>
        <taxon>Fungi</taxon>
        <taxon>Dikarya</taxon>
        <taxon>Basidiomycota</taxon>
        <taxon>Agaricomycotina</taxon>
        <taxon>Agaricomycetes</taxon>
        <taxon>Agaricomycetidae</taxon>
        <taxon>Agaricales</taxon>
        <taxon>Pleurotineae</taxon>
        <taxon>Pleurotaceae</taxon>
        <taxon>Hohenbuehelia</taxon>
    </lineage>
</organism>
<feature type="domain" description="Polysaccharide lyase 14" evidence="1">
    <location>
        <begin position="124"/>
        <end position="341"/>
    </location>
</feature>
<dbReference type="Gene3D" id="2.60.120.200">
    <property type="match status" value="1"/>
</dbReference>
<dbReference type="Pfam" id="PF21294">
    <property type="entry name" value="Polysacc_lyase_14"/>
    <property type="match status" value="1"/>
</dbReference>
<proteinExistence type="predicted"/>
<dbReference type="EMBL" id="JASNQZ010000005">
    <property type="protein sequence ID" value="KAL0957417.1"/>
    <property type="molecule type" value="Genomic_DNA"/>
</dbReference>
<comment type="caution">
    <text evidence="2">The sequence shown here is derived from an EMBL/GenBank/DDBJ whole genome shotgun (WGS) entry which is preliminary data.</text>
</comment>
<gene>
    <name evidence="2" type="ORF">HGRIS_001216</name>
</gene>
<sequence length="349" mass="38011">MFMFPTKLVAFFLLSILILASLLVDARLTVAHLHHLHSKVSRSSDDDDFDSKLATKTPLLATTPSPVALKSPKGAPSALFPIKTLKKSWSTAPGADNSLPLSDTTLRPTRVLSSLSHDYVSAPDGKRSMKAHFPKGSYSFSHKPQGGLSFYALGPSNMELQNAKEVTFGYSVYFDVTFIWNKGGKLPGIYGGNSDEVSISCSGGRRSNECFSARLMWREDGAGELYTYLPPSFSANKKLCNVSPKSDCNPTYGTSSGRGSFYFKVGQWNIVTERIRLNDAGQANGEIELFVEGKSVIKVPGLVLRDSDAGRVHGIQMQTFFGGSNPSFASPKNQDIWFSDFSMAVTGFL</sequence>
<accession>A0ABR3JNT8</accession>
<dbReference type="PANTHER" id="PTHR40124:SF1">
    <property type="entry name" value="DISAGGREGATASE RELATED REPEAT PROTEIN"/>
    <property type="match status" value="1"/>
</dbReference>
<dbReference type="Proteomes" id="UP001556367">
    <property type="component" value="Unassembled WGS sequence"/>
</dbReference>
<evidence type="ECO:0000313" key="2">
    <source>
        <dbReference type="EMBL" id="KAL0957417.1"/>
    </source>
</evidence>
<dbReference type="PANTHER" id="PTHR40124">
    <property type="match status" value="1"/>
</dbReference>
<evidence type="ECO:0000259" key="1">
    <source>
        <dbReference type="Pfam" id="PF21294"/>
    </source>
</evidence>
<evidence type="ECO:0000313" key="3">
    <source>
        <dbReference type="Proteomes" id="UP001556367"/>
    </source>
</evidence>
<protein>
    <recommendedName>
        <fullName evidence="1">Polysaccharide lyase 14 domain-containing protein</fullName>
    </recommendedName>
</protein>